<accession>A0ABT5GNA8</accession>
<feature type="chain" id="PRO_5046233037" description="Secreted protein" evidence="2">
    <location>
        <begin position="24"/>
        <end position="184"/>
    </location>
</feature>
<gene>
    <name evidence="3" type="ORF">OO014_19140</name>
</gene>
<proteinExistence type="predicted"/>
<dbReference type="EMBL" id="JAPFQL010000148">
    <property type="protein sequence ID" value="MDC5699370.1"/>
    <property type="molecule type" value="Genomic_DNA"/>
</dbReference>
<comment type="caution">
    <text evidence="3">The sequence shown here is derived from an EMBL/GenBank/DDBJ whole genome shotgun (WGS) entry which is preliminary data.</text>
</comment>
<dbReference type="Proteomes" id="UP001150259">
    <property type="component" value="Unassembled WGS sequence"/>
</dbReference>
<evidence type="ECO:0000313" key="4">
    <source>
        <dbReference type="Proteomes" id="UP001150259"/>
    </source>
</evidence>
<feature type="region of interest" description="Disordered" evidence="1">
    <location>
        <begin position="71"/>
        <end position="90"/>
    </location>
</feature>
<evidence type="ECO:0000313" key="3">
    <source>
        <dbReference type="EMBL" id="MDC5699370.1"/>
    </source>
</evidence>
<protein>
    <recommendedName>
        <fullName evidence="5">Secreted protein</fullName>
    </recommendedName>
</protein>
<organism evidence="3 4">
    <name type="scientific">Intrasporangium calvum</name>
    <dbReference type="NCBI Taxonomy" id="53358"/>
    <lineage>
        <taxon>Bacteria</taxon>
        <taxon>Bacillati</taxon>
        <taxon>Actinomycetota</taxon>
        <taxon>Actinomycetes</taxon>
        <taxon>Micrococcales</taxon>
        <taxon>Intrasporangiaceae</taxon>
        <taxon>Intrasporangium</taxon>
    </lineage>
</organism>
<reference evidence="3 4" key="1">
    <citation type="submission" date="2022-11" db="EMBL/GenBank/DDBJ databases">
        <title>Anaerobic phenanthrene biodegradation by a DNRA strain PheN6.</title>
        <authorList>
            <person name="Zhang Z."/>
        </authorList>
    </citation>
    <scope>NUCLEOTIDE SEQUENCE [LARGE SCALE GENOMIC DNA]</scope>
    <source>
        <strain evidence="3 4">PheN6</strain>
    </source>
</reference>
<name>A0ABT5GNA8_9MICO</name>
<evidence type="ECO:0000256" key="1">
    <source>
        <dbReference type="SAM" id="MobiDB-lite"/>
    </source>
</evidence>
<evidence type="ECO:0008006" key="5">
    <source>
        <dbReference type="Google" id="ProtNLM"/>
    </source>
</evidence>
<sequence>MKIGKILAAAAAAILISAAPAAASSVHLKGGANAEPSFADLGLSLSASGELSGLGNGDVLVTLAATGNPTSTCGNPGTNKWQAPGQNPASVTLTGTQAIPDSQIKNGNTPFGPVITDEPESPVPGAPDCPNSSWTELITDVAFTGAVITVEQPPGTVVLTVTCTIDPPSADGAISKNAVSCTSS</sequence>
<keyword evidence="4" id="KW-1185">Reference proteome</keyword>
<evidence type="ECO:0000256" key="2">
    <source>
        <dbReference type="SAM" id="SignalP"/>
    </source>
</evidence>
<feature type="signal peptide" evidence="2">
    <location>
        <begin position="1"/>
        <end position="23"/>
    </location>
</feature>
<dbReference type="RefSeq" id="WP_272463923.1">
    <property type="nucleotide sequence ID" value="NZ_JAPFQL010000148.1"/>
</dbReference>
<keyword evidence="2" id="KW-0732">Signal</keyword>